<protein>
    <submittedName>
        <fullName evidence="1">Uncharacterized protein</fullName>
    </submittedName>
</protein>
<organism evidence="1 2">
    <name type="scientific">Sclerotinia borealis (strain F-4128)</name>
    <dbReference type="NCBI Taxonomy" id="1432307"/>
    <lineage>
        <taxon>Eukaryota</taxon>
        <taxon>Fungi</taxon>
        <taxon>Dikarya</taxon>
        <taxon>Ascomycota</taxon>
        <taxon>Pezizomycotina</taxon>
        <taxon>Leotiomycetes</taxon>
        <taxon>Helotiales</taxon>
        <taxon>Sclerotiniaceae</taxon>
        <taxon>Sclerotinia</taxon>
    </lineage>
</organism>
<keyword evidence="2" id="KW-1185">Reference proteome</keyword>
<gene>
    <name evidence="1" type="ORF">SBOR_8389</name>
</gene>
<evidence type="ECO:0000313" key="2">
    <source>
        <dbReference type="Proteomes" id="UP000019487"/>
    </source>
</evidence>
<name>W9C9G8_SCLBF</name>
<comment type="caution">
    <text evidence="1">The sequence shown here is derived from an EMBL/GenBank/DDBJ whole genome shotgun (WGS) entry which is preliminary data.</text>
</comment>
<dbReference type="AlphaFoldDB" id="W9C9G8"/>
<accession>W9C9G8</accession>
<proteinExistence type="predicted"/>
<dbReference type="Proteomes" id="UP000019487">
    <property type="component" value="Unassembled WGS sequence"/>
</dbReference>
<sequence>MAKLQGALAPVQHIKFGGSTGYLAKPAGCGVAAFKRDLQYLSKEVKEVMVQGSCEAPSKIYERGHDYVKTQKLGLDP</sequence>
<dbReference type="HOGENOM" id="CLU_2639500_0_0_1"/>
<reference evidence="1 2" key="1">
    <citation type="journal article" date="2014" name="Genome Announc.">
        <title>Draft genome sequence of Sclerotinia borealis, a psychrophilic plant pathogenic fungus.</title>
        <authorList>
            <person name="Mardanov A.V."/>
            <person name="Beletsky A.V."/>
            <person name="Kadnikov V.V."/>
            <person name="Ignatov A.N."/>
            <person name="Ravin N.V."/>
        </authorList>
    </citation>
    <scope>NUCLEOTIDE SEQUENCE [LARGE SCALE GENOMIC DNA]</scope>
    <source>
        <strain evidence="2">F-4157</strain>
    </source>
</reference>
<evidence type="ECO:0000313" key="1">
    <source>
        <dbReference type="EMBL" id="ESZ91215.1"/>
    </source>
</evidence>
<dbReference type="EMBL" id="AYSA01000526">
    <property type="protein sequence ID" value="ESZ91215.1"/>
    <property type="molecule type" value="Genomic_DNA"/>
</dbReference>